<dbReference type="PANTHER" id="PTHR40659">
    <property type="entry name" value="NICKEL/COBALT EFFLUX SYSTEM RCNA"/>
    <property type="match status" value="1"/>
</dbReference>
<evidence type="ECO:0000313" key="14">
    <source>
        <dbReference type="EMBL" id="NMU84557.1"/>
    </source>
</evidence>
<dbReference type="InterPro" id="IPR051224">
    <property type="entry name" value="NiCoT_RcnA"/>
</dbReference>
<keyword evidence="12" id="KW-0170">Cobalt</keyword>
<evidence type="ECO:0000256" key="1">
    <source>
        <dbReference type="ARBA" id="ARBA00002510"/>
    </source>
</evidence>
<reference evidence="14 15" key="1">
    <citation type="submission" date="2020-04" db="EMBL/GenBank/DDBJ databases">
        <title>Whole-genome sequencing of Vibrio spp. from China reveals different genetic environments of blaCTX-M-14 among diverse lineages.</title>
        <authorList>
            <person name="Zheng Z."/>
            <person name="Ye L."/>
            <person name="Chen S."/>
        </authorList>
    </citation>
    <scope>NUCLEOTIDE SEQUENCE [LARGE SCALE GENOMIC DNA]</scope>
    <source>
        <strain evidence="14 15">Vb0551</strain>
    </source>
</reference>
<comment type="similarity">
    <text evidence="13">Belongs to the NiCoT transporter (TC 2.A.52) family.</text>
</comment>
<keyword evidence="9" id="KW-0406">Ion transport</keyword>
<keyword evidence="3" id="KW-0171">Cobalt transport</keyword>
<keyword evidence="8 13" id="KW-1133">Transmembrane helix</keyword>
<evidence type="ECO:0000256" key="10">
    <source>
        <dbReference type="ARBA" id="ARBA00023112"/>
    </source>
</evidence>
<evidence type="ECO:0000256" key="3">
    <source>
        <dbReference type="ARBA" id="ARBA00022426"/>
    </source>
</evidence>
<feature type="transmembrane region" description="Helical" evidence="13">
    <location>
        <begin position="6"/>
        <end position="29"/>
    </location>
</feature>
<dbReference type="GO" id="GO:0010045">
    <property type="term" value="P:response to nickel cation"/>
    <property type="evidence" value="ECO:0007669"/>
    <property type="project" value="TreeGrafter"/>
</dbReference>
<evidence type="ECO:0000256" key="11">
    <source>
        <dbReference type="ARBA" id="ARBA00023136"/>
    </source>
</evidence>
<keyword evidence="6" id="KW-0533">Nickel</keyword>
<accession>A0A7Y0SJY2</accession>
<keyword evidence="4 13" id="KW-0813">Transport</keyword>
<name>A0A7Y0SJY2_VIBPH</name>
<keyword evidence="10" id="KW-0921">Nickel transport</keyword>
<comment type="caution">
    <text evidence="13">Lacks conserved residue(s) required for the propagation of feature annotation.</text>
</comment>
<dbReference type="PANTHER" id="PTHR40659:SF1">
    <property type="entry name" value="NICKEL_COBALT EFFLUX SYSTEM RCNA"/>
    <property type="match status" value="1"/>
</dbReference>
<comment type="subcellular location">
    <subcellularLocation>
        <location evidence="2 13">Cell membrane</location>
        <topology evidence="2 13">Multi-pass membrane protein</topology>
    </subcellularLocation>
</comment>
<dbReference type="GO" id="GO:0046583">
    <property type="term" value="F:monoatomic cation efflux transmembrane transporter activity"/>
    <property type="evidence" value="ECO:0007669"/>
    <property type="project" value="TreeGrafter"/>
</dbReference>
<dbReference type="GO" id="GO:0005886">
    <property type="term" value="C:plasma membrane"/>
    <property type="evidence" value="ECO:0007669"/>
    <property type="project" value="UniProtKB-SubCell"/>
</dbReference>
<evidence type="ECO:0000256" key="5">
    <source>
        <dbReference type="ARBA" id="ARBA00022475"/>
    </source>
</evidence>
<dbReference type="AlphaFoldDB" id="A0A7Y0SJY2"/>
<evidence type="ECO:0000313" key="15">
    <source>
        <dbReference type="Proteomes" id="UP000518904"/>
    </source>
</evidence>
<keyword evidence="11 13" id="KW-0472">Membrane</keyword>
<evidence type="ECO:0000256" key="13">
    <source>
        <dbReference type="RuleBase" id="RU362101"/>
    </source>
</evidence>
<evidence type="ECO:0000256" key="4">
    <source>
        <dbReference type="ARBA" id="ARBA00022448"/>
    </source>
</evidence>
<keyword evidence="5" id="KW-1003">Cell membrane</keyword>
<proteinExistence type="inferred from homology"/>
<evidence type="ECO:0000256" key="2">
    <source>
        <dbReference type="ARBA" id="ARBA00004651"/>
    </source>
</evidence>
<feature type="non-terminal residue" evidence="14">
    <location>
        <position position="1"/>
    </location>
</feature>
<evidence type="ECO:0000256" key="12">
    <source>
        <dbReference type="ARBA" id="ARBA00023285"/>
    </source>
</evidence>
<organism evidence="14 15">
    <name type="scientific">Vibrio parahaemolyticus</name>
    <dbReference type="NCBI Taxonomy" id="670"/>
    <lineage>
        <taxon>Bacteria</taxon>
        <taxon>Pseudomonadati</taxon>
        <taxon>Pseudomonadota</taxon>
        <taxon>Gammaproteobacteria</taxon>
        <taxon>Vibrionales</taxon>
        <taxon>Vibrionaceae</taxon>
        <taxon>Vibrio</taxon>
    </lineage>
</organism>
<protein>
    <recommendedName>
        <fullName evidence="13">Nickel/cobalt efflux system</fullName>
    </recommendedName>
</protein>
<sequence>DVTNGQILLFGLTGGLIPCPAAVTVLLFCLQLKAMTLGTTLVVSFSIGLALTLVAVGVVAAVGVQKATSKWSGLNDVA</sequence>
<comment type="function">
    <text evidence="1">Efflux system for nickel and cobalt.</text>
</comment>
<feature type="non-terminal residue" evidence="14">
    <location>
        <position position="78"/>
    </location>
</feature>
<dbReference type="GO" id="GO:0006824">
    <property type="term" value="P:cobalt ion transport"/>
    <property type="evidence" value="ECO:0007669"/>
    <property type="project" value="UniProtKB-KW"/>
</dbReference>
<dbReference type="Pfam" id="PF03824">
    <property type="entry name" value="NicO"/>
    <property type="match status" value="1"/>
</dbReference>
<dbReference type="InterPro" id="IPR011541">
    <property type="entry name" value="Ni/Co_transpt_high_affinity"/>
</dbReference>
<dbReference type="GO" id="GO:0032025">
    <property type="term" value="P:response to cobalt ion"/>
    <property type="evidence" value="ECO:0007669"/>
    <property type="project" value="TreeGrafter"/>
</dbReference>
<gene>
    <name evidence="14" type="ORF">HKB16_16940</name>
</gene>
<feature type="transmembrane region" description="Helical" evidence="13">
    <location>
        <begin position="41"/>
        <end position="64"/>
    </location>
</feature>
<evidence type="ECO:0000256" key="7">
    <source>
        <dbReference type="ARBA" id="ARBA00022692"/>
    </source>
</evidence>
<evidence type="ECO:0000256" key="6">
    <source>
        <dbReference type="ARBA" id="ARBA00022596"/>
    </source>
</evidence>
<keyword evidence="7 13" id="KW-0812">Transmembrane</keyword>
<evidence type="ECO:0000256" key="9">
    <source>
        <dbReference type="ARBA" id="ARBA00023065"/>
    </source>
</evidence>
<dbReference type="GO" id="GO:0015099">
    <property type="term" value="F:nickel cation transmembrane transporter activity"/>
    <property type="evidence" value="ECO:0007669"/>
    <property type="project" value="UniProtKB-UniRule"/>
</dbReference>
<dbReference type="Proteomes" id="UP000518904">
    <property type="component" value="Unassembled WGS sequence"/>
</dbReference>
<dbReference type="EMBL" id="JABCLB010001878">
    <property type="protein sequence ID" value="NMU84557.1"/>
    <property type="molecule type" value="Genomic_DNA"/>
</dbReference>
<evidence type="ECO:0000256" key="8">
    <source>
        <dbReference type="ARBA" id="ARBA00022989"/>
    </source>
</evidence>
<comment type="caution">
    <text evidence="14">The sequence shown here is derived from an EMBL/GenBank/DDBJ whole genome shotgun (WGS) entry which is preliminary data.</text>
</comment>